<dbReference type="Pfam" id="PF08448">
    <property type="entry name" value="PAS_4"/>
    <property type="match status" value="2"/>
</dbReference>
<dbReference type="PRINTS" id="PR00344">
    <property type="entry name" value="BCTRLSENSOR"/>
</dbReference>
<comment type="caution">
    <text evidence="10">The sequence shown here is derived from an EMBL/GenBank/DDBJ whole genome shotgun (WGS) entry which is preliminary data.</text>
</comment>
<dbReference type="SUPFAM" id="SSF47384">
    <property type="entry name" value="Homodimeric domain of signal transducing histidine kinase"/>
    <property type="match status" value="1"/>
</dbReference>
<dbReference type="InterPro" id="IPR036097">
    <property type="entry name" value="HisK_dim/P_sf"/>
</dbReference>
<dbReference type="GO" id="GO:0000155">
    <property type="term" value="F:phosphorelay sensor kinase activity"/>
    <property type="evidence" value="ECO:0007669"/>
    <property type="project" value="InterPro"/>
</dbReference>
<dbReference type="Gene3D" id="3.30.450.20">
    <property type="entry name" value="PAS domain"/>
    <property type="match status" value="3"/>
</dbReference>
<feature type="domain" description="PAC" evidence="9">
    <location>
        <begin position="361"/>
        <end position="413"/>
    </location>
</feature>
<evidence type="ECO:0000256" key="5">
    <source>
        <dbReference type="SAM" id="Coils"/>
    </source>
</evidence>
<evidence type="ECO:0000256" key="4">
    <source>
        <dbReference type="PROSITE-ProRule" id="PRU00169"/>
    </source>
</evidence>
<evidence type="ECO:0000256" key="1">
    <source>
        <dbReference type="ARBA" id="ARBA00000085"/>
    </source>
</evidence>
<feature type="domain" description="PAS" evidence="8">
    <location>
        <begin position="13"/>
        <end position="75"/>
    </location>
</feature>
<keyword evidence="3 4" id="KW-0597">Phosphoprotein</keyword>
<dbReference type="EC" id="2.7.13.3" evidence="2"/>
<evidence type="ECO:0000313" key="11">
    <source>
        <dbReference type="Proteomes" id="UP000266305"/>
    </source>
</evidence>
<dbReference type="RefSeq" id="WP_118999537.1">
    <property type="nucleotide sequence ID" value="NZ_QWGP01000004.1"/>
</dbReference>
<evidence type="ECO:0000313" key="10">
    <source>
        <dbReference type="EMBL" id="RHZ96966.1"/>
    </source>
</evidence>
<dbReference type="InterPro" id="IPR003594">
    <property type="entry name" value="HATPase_dom"/>
</dbReference>
<dbReference type="InterPro" id="IPR013656">
    <property type="entry name" value="PAS_4"/>
</dbReference>
<feature type="domain" description="Histidine kinase" evidence="6">
    <location>
        <begin position="451"/>
        <end position="674"/>
    </location>
</feature>
<dbReference type="InterPro" id="IPR001789">
    <property type="entry name" value="Sig_transdc_resp-reg_receiver"/>
</dbReference>
<comment type="catalytic activity">
    <reaction evidence="1">
        <text>ATP + protein L-histidine = ADP + protein N-phospho-L-histidine.</text>
        <dbReference type="EC" id="2.7.13.3"/>
    </reaction>
</comment>
<dbReference type="InterPro" id="IPR013655">
    <property type="entry name" value="PAS_fold_3"/>
</dbReference>
<feature type="domain" description="PAS" evidence="8">
    <location>
        <begin position="288"/>
        <end position="359"/>
    </location>
</feature>
<feature type="modified residue" description="4-aspartylphosphate" evidence="4">
    <location>
        <position position="744"/>
    </location>
</feature>
<dbReference type="PANTHER" id="PTHR43065:SF49">
    <property type="entry name" value="HISTIDINE KINASE"/>
    <property type="match status" value="1"/>
</dbReference>
<dbReference type="Pfam" id="PF00072">
    <property type="entry name" value="Response_reg"/>
    <property type="match status" value="2"/>
</dbReference>
<dbReference type="Gene3D" id="3.30.565.10">
    <property type="entry name" value="Histidine kinase-like ATPase, C-terminal domain"/>
    <property type="match status" value="1"/>
</dbReference>
<dbReference type="Pfam" id="PF08447">
    <property type="entry name" value="PAS_3"/>
    <property type="match status" value="1"/>
</dbReference>
<feature type="domain" description="Response regulatory" evidence="7">
    <location>
        <begin position="694"/>
        <end position="810"/>
    </location>
</feature>
<protein>
    <recommendedName>
        <fullName evidence="2">histidine kinase</fullName>
        <ecNumber evidence="2">2.7.13.3</ecNumber>
    </recommendedName>
</protein>
<dbReference type="PROSITE" id="PS50110">
    <property type="entry name" value="RESPONSE_REGULATORY"/>
    <property type="match status" value="2"/>
</dbReference>
<keyword evidence="5" id="KW-0175">Coiled coil</keyword>
<dbReference type="SMART" id="SM00086">
    <property type="entry name" value="PAC"/>
    <property type="match status" value="1"/>
</dbReference>
<dbReference type="EMBL" id="QWGP01000004">
    <property type="protein sequence ID" value="RHZ96966.1"/>
    <property type="molecule type" value="Genomic_DNA"/>
</dbReference>
<dbReference type="FunFam" id="3.30.450.20:FF:000099">
    <property type="entry name" value="Sensory box sensor histidine kinase"/>
    <property type="match status" value="1"/>
</dbReference>
<dbReference type="Proteomes" id="UP000266305">
    <property type="component" value="Unassembled WGS sequence"/>
</dbReference>
<dbReference type="PROSITE" id="PS50109">
    <property type="entry name" value="HIS_KIN"/>
    <property type="match status" value="1"/>
</dbReference>
<accession>A0AAX1UPP1</accession>
<dbReference type="PROSITE" id="PS50113">
    <property type="entry name" value="PAC"/>
    <property type="match status" value="1"/>
</dbReference>
<feature type="coiled-coil region" evidence="5">
    <location>
        <begin position="415"/>
        <end position="442"/>
    </location>
</feature>
<dbReference type="InterPro" id="IPR000700">
    <property type="entry name" value="PAS-assoc_C"/>
</dbReference>
<dbReference type="InterPro" id="IPR005467">
    <property type="entry name" value="His_kinase_dom"/>
</dbReference>
<dbReference type="InterPro" id="IPR011006">
    <property type="entry name" value="CheY-like_superfamily"/>
</dbReference>
<organism evidence="10 11">
    <name type="scientific">Cereibacter sphaeroides</name>
    <name type="common">Rhodobacter sphaeroides</name>
    <dbReference type="NCBI Taxonomy" id="1063"/>
    <lineage>
        <taxon>Bacteria</taxon>
        <taxon>Pseudomonadati</taxon>
        <taxon>Pseudomonadota</taxon>
        <taxon>Alphaproteobacteria</taxon>
        <taxon>Rhodobacterales</taxon>
        <taxon>Paracoccaceae</taxon>
        <taxon>Cereibacter</taxon>
    </lineage>
</organism>
<feature type="modified residue" description="4-aspartylphosphate" evidence="4">
    <location>
        <position position="876"/>
    </location>
</feature>
<dbReference type="Pfam" id="PF02518">
    <property type="entry name" value="HATPase_c"/>
    <property type="match status" value="1"/>
</dbReference>
<evidence type="ECO:0000259" key="9">
    <source>
        <dbReference type="PROSITE" id="PS50113"/>
    </source>
</evidence>
<dbReference type="CDD" id="cd00130">
    <property type="entry name" value="PAS"/>
    <property type="match status" value="2"/>
</dbReference>
<evidence type="ECO:0000256" key="3">
    <source>
        <dbReference type="ARBA" id="ARBA00022553"/>
    </source>
</evidence>
<proteinExistence type="predicted"/>
<dbReference type="Gene3D" id="1.10.287.130">
    <property type="match status" value="1"/>
</dbReference>
<dbReference type="SMART" id="SM00387">
    <property type="entry name" value="HATPase_c"/>
    <property type="match status" value="1"/>
</dbReference>
<reference evidence="10 11" key="1">
    <citation type="submission" date="2018-08" db="EMBL/GenBank/DDBJ databases">
        <title>Draft genome sequence of Rhodobacter sphaeroides FY.</title>
        <authorList>
            <person name="Rayyan A."/>
            <person name="Meyer T.E."/>
            <person name="Kyndt J.A."/>
        </authorList>
    </citation>
    <scope>NUCLEOTIDE SEQUENCE [LARGE SCALE GENOMIC DNA]</scope>
    <source>
        <strain evidence="10 11">FY</strain>
    </source>
</reference>
<dbReference type="SUPFAM" id="SSF52172">
    <property type="entry name" value="CheY-like"/>
    <property type="match status" value="2"/>
</dbReference>
<dbReference type="InterPro" id="IPR003661">
    <property type="entry name" value="HisK_dim/P_dom"/>
</dbReference>
<dbReference type="InterPro" id="IPR000014">
    <property type="entry name" value="PAS"/>
</dbReference>
<dbReference type="InterPro" id="IPR004358">
    <property type="entry name" value="Sig_transdc_His_kin-like_C"/>
</dbReference>
<dbReference type="SMART" id="SM00091">
    <property type="entry name" value="PAS"/>
    <property type="match status" value="3"/>
</dbReference>
<dbReference type="SUPFAM" id="SSF55785">
    <property type="entry name" value="PYP-like sensor domain (PAS domain)"/>
    <property type="match status" value="3"/>
</dbReference>
<evidence type="ECO:0000259" key="8">
    <source>
        <dbReference type="PROSITE" id="PS50112"/>
    </source>
</evidence>
<dbReference type="NCBIfam" id="TIGR00229">
    <property type="entry name" value="sensory_box"/>
    <property type="match status" value="2"/>
</dbReference>
<sequence>MLVALDKIFAEDPSPYVLLDLDLTMIWANAAYLRATGLARDEVVGRRMFDVFPAEAESIPDQMLRASLRRAVEQGRPDHLPLIPYPIRNQDGRMEERFWSATNTPIKDAEGHVEFILQNTNDITALYREDRTSSQPNDQARMLQRAEAVTRQNLELGSAVDFFRSAIDQAPSFMAVLDGRDHVFRIVNQAYHQLVGRRDLLNRTVREALPELDGQGFFELLDEVFLTGLAFTRLAAPVLLRRGLEIERSFVDFIMCPLRGPDGQVRGVFVEGHDVTRQKIAEAEVIETRERFRTMAQTMPNHVWTATPEGRLDWLNDRLLDYCGRTDADLIGLPPMAIVRPEDRLQAEAAWVQSLAQGTAFERELRIRRHDGADRWHLSRALPIRDDQGRILRWIGTNTDIEDRKLAEEAIAGLNAALEERVQQRNRELEEMSDTLRQSQKMEAIGNLAGGIAHDFNNLLQTITGSIQLSLRALDEDHAARPRLDQALRAVERGATLASQLLAFGRRQPLAPRVINLGRLLRDADHIVRSAVGEGVEVETLVAGGLWNTCVDPANVETAILNLAINARDAMEGRGRLTIEIGNSFLDDTYTRGHPDLEPGQYVMLAVTDTGCGMSPEVIERVFEPFFTTKAEGRGTGLGMSMVYGFVKQSGGHVKIYSELGNGTSIKIYLPRSLEAEDAMRPLATGPMTGGTETILLVEDDEQVRSTAAGLLQDLGYSVLQAKDADRALTIVESGARIDLLFTDVVMPGKLTSRQLAEKTRGLRPGLPVLFTSGYTQNSIVHGGRLDSGVHLLSKPYTQEALARKIREVLVSGASGPPEEDGLKNIHVLVCEDDVIIRMNLVEGLTEAGCRVSQAGSGEAALSVLQQGPADLLLVDLGLPDMSGVDLARAARTLHPDLPILFATGDSRVPDEEFRPRVAVLAKPFGDEALLDGVARLVGRRPHLTMNSA</sequence>
<evidence type="ECO:0000259" key="6">
    <source>
        <dbReference type="PROSITE" id="PS50109"/>
    </source>
</evidence>
<name>A0AAX1UPP1_CERSP</name>
<dbReference type="Gene3D" id="3.40.50.2300">
    <property type="match status" value="2"/>
</dbReference>
<dbReference type="CDD" id="cd18161">
    <property type="entry name" value="REC_hyHK_blue-like"/>
    <property type="match status" value="1"/>
</dbReference>
<dbReference type="SUPFAM" id="SSF55874">
    <property type="entry name" value="ATPase domain of HSP90 chaperone/DNA topoisomerase II/histidine kinase"/>
    <property type="match status" value="1"/>
</dbReference>
<dbReference type="InterPro" id="IPR035965">
    <property type="entry name" value="PAS-like_dom_sf"/>
</dbReference>
<dbReference type="InterPro" id="IPR036890">
    <property type="entry name" value="HATPase_C_sf"/>
</dbReference>
<dbReference type="SMART" id="SM00448">
    <property type="entry name" value="REC"/>
    <property type="match status" value="2"/>
</dbReference>
<dbReference type="AlphaFoldDB" id="A0AAX1UPP1"/>
<gene>
    <name evidence="10" type="ORF">D1114_05760</name>
</gene>
<evidence type="ECO:0000256" key="2">
    <source>
        <dbReference type="ARBA" id="ARBA00012438"/>
    </source>
</evidence>
<dbReference type="CDD" id="cd16919">
    <property type="entry name" value="HATPase_CckA-like"/>
    <property type="match status" value="1"/>
</dbReference>
<dbReference type="SMART" id="SM00388">
    <property type="entry name" value="HisKA"/>
    <property type="match status" value="1"/>
</dbReference>
<feature type="domain" description="Response regulatory" evidence="7">
    <location>
        <begin position="827"/>
        <end position="938"/>
    </location>
</feature>
<dbReference type="PANTHER" id="PTHR43065">
    <property type="entry name" value="SENSOR HISTIDINE KINASE"/>
    <property type="match status" value="1"/>
</dbReference>
<dbReference type="PROSITE" id="PS50112">
    <property type="entry name" value="PAS"/>
    <property type="match status" value="2"/>
</dbReference>
<dbReference type="InterPro" id="IPR001610">
    <property type="entry name" value="PAC"/>
</dbReference>
<evidence type="ECO:0000259" key="7">
    <source>
        <dbReference type="PROSITE" id="PS50110"/>
    </source>
</evidence>